<dbReference type="Proteomes" id="UP001066276">
    <property type="component" value="Chromosome 5"/>
</dbReference>
<keyword evidence="3" id="KW-1185">Reference proteome</keyword>
<accession>A0AAV7RG84</accession>
<feature type="region of interest" description="Disordered" evidence="1">
    <location>
        <begin position="124"/>
        <end position="164"/>
    </location>
</feature>
<name>A0AAV7RG84_PLEWA</name>
<comment type="caution">
    <text evidence="2">The sequence shown here is derived from an EMBL/GenBank/DDBJ whole genome shotgun (WGS) entry which is preliminary data.</text>
</comment>
<evidence type="ECO:0000313" key="3">
    <source>
        <dbReference type="Proteomes" id="UP001066276"/>
    </source>
</evidence>
<reference evidence="2" key="1">
    <citation type="journal article" date="2022" name="bioRxiv">
        <title>Sequencing and chromosome-scale assembly of the giantPleurodeles waltlgenome.</title>
        <authorList>
            <person name="Brown T."/>
            <person name="Elewa A."/>
            <person name="Iarovenko S."/>
            <person name="Subramanian E."/>
            <person name="Araus A.J."/>
            <person name="Petzold A."/>
            <person name="Susuki M."/>
            <person name="Suzuki K.-i.T."/>
            <person name="Hayashi T."/>
            <person name="Toyoda A."/>
            <person name="Oliveira C."/>
            <person name="Osipova E."/>
            <person name="Leigh N.D."/>
            <person name="Simon A."/>
            <person name="Yun M.H."/>
        </authorList>
    </citation>
    <scope>NUCLEOTIDE SEQUENCE</scope>
    <source>
        <strain evidence="2">20211129_DDA</strain>
        <tissue evidence="2">Liver</tissue>
    </source>
</reference>
<evidence type="ECO:0000256" key="1">
    <source>
        <dbReference type="SAM" id="MobiDB-lite"/>
    </source>
</evidence>
<protein>
    <submittedName>
        <fullName evidence="2">Uncharacterized protein</fullName>
    </submittedName>
</protein>
<organism evidence="2 3">
    <name type="scientific">Pleurodeles waltl</name>
    <name type="common">Iberian ribbed newt</name>
    <dbReference type="NCBI Taxonomy" id="8319"/>
    <lineage>
        <taxon>Eukaryota</taxon>
        <taxon>Metazoa</taxon>
        <taxon>Chordata</taxon>
        <taxon>Craniata</taxon>
        <taxon>Vertebrata</taxon>
        <taxon>Euteleostomi</taxon>
        <taxon>Amphibia</taxon>
        <taxon>Batrachia</taxon>
        <taxon>Caudata</taxon>
        <taxon>Salamandroidea</taxon>
        <taxon>Salamandridae</taxon>
        <taxon>Pleurodelinae</taxon>
        <taxon>Pleurodeles</taxon>
    </lineage>
</organism>
<feature type="compositionally biased region" description="Basic and acidic residues" evidence="1">
    <location>
        <begin position="129"/>
        <end position="145"/>
    </location>
</feature>
<dbReference type="AlphaFoldDB" id="A0AAV7RG84"/>
<proteinExistence type="predicted"/>
<sequence length="232" mass="24532">MLEEAWVGLRRPKRLSAEGVSAAVAACSSPLKACKKFKTKSAAGRKVSRSPEFVEVVADLSVVPQSLAGVRGRRGVCLPRRQGSSLLRRVSAGGRGAGLMPAVAVGSRMGAWARGSNARLVNRAQARSPLERGDKLKSSDAEKRPLGGVSNMAPPSNVSRPMSALGKRKAGTPVKKVAPGSKVSNEVVVISDEDEELQVSPEGVFVKDSRGRVGRQGGFSWSEVWQVYAVDT</sequence>
<evidence type="ECO:0000313" key="2">
    <source>
        <dbReference type="EMBL" id="KAJ1149938.1"/>
    </source>
</evidence>
<gene>
    <name evidence="2" type="ORF">NDU88_002736</name>
</gene>
<dbReference type="EMBL" id="JANPWB010000009">
    <property type="protein sequence ID" value="KAJ1149938.1"/>
    <property type="molecule type" value="Genomic_DNA"/>
</dbReference>